<dbReference type="InterPro" id="IPR024420">
    <property type="entry name" value="TRAPP_III_complex_Trs85"/>
</dbReference>
<dbReference type="GO" id="GO:1990072">
    <property type="term" value="C:TRAPPIII protein complex"/>
    <property type="evidence" value="ECO:0007669"/>
    <property type="project" value="TreeGrafter"/>
</dbReference>
<feature type="region of interest" description="Disordered" evidence="1">
    <location>
        <begin position="290"/>
        <end position="315"/>
    </location>
</feature>
<name>A0A0X3P5U2_SCHSO</name>
<evidence type="ECO:0000313" key="3">
    <source>
        <dbReference type="EMBL" id="JAP47321.1"/>
    </source>
</evidence>
<dbReference type="PANTHER" id="PTHR12975:SF6">
    <property type="entry name" value="TRAFFICKING PROTEIN PARTICLE COMPLEX SUBUNIT 8"/>
    <property type="match status" value="1"/>
</dbReference>
<feature type="domain" description="TPPC8 first Ig-like" evidence="2">
    <location>
        <begin position="881"/>
        <end position="1014"/>
    </location>
</feature>
<evidence type="ECO:0000259" key="2">
    <source>
        <dbReference type="Pfam" id="PF24545"/>
    </source>
</evidence>
<organism evidence="3">
    <name type="scientific">Schistocephalus solidus</name>
    <name type="common">Tapeworm</name>
    <dbReference type="NCBI Taxonomy" id="70667"/>
    <lineage>
        <taxon>Eukaryota</taxon>
        <taxon>Metazoa</taxon>
        <taxon>Spiralia</taxon>
        <taxon>Lophotrochozoa</taxon>
        <taxon>Platyhelminthes</taxon>
        <taxon>Cestoda</taxon>
        <taxon>Eucestoda</taxon>
        <taxon>Diphyllobothriidea</taxon>
        <taxon>Diphyllobothriidae</taxon>
        <taxon>Schistocephalus</taxon>
    </lineage>
</organism>
<dbReference type="InterPro" id="IPR058541">
    <property type="entry name" value="Ig_TPPC8_1st"/>
</dbReference>
<dbReference type="Pfam" id="PF24545">
    <property type="entry name" value="Ig_TPPC8_1st"/>
    <property type="match status" value="1"/>
</dbReference>
<evidence type="ECO:0000256" key="1">
    <source>
        <dbReference type="SAM" id="MobiDB-lite"/>
    </source>
</evidence>
<gene>
    <name evidence="3" type="ORF">TR113776</name>
</gene>
<dbReference type="PANTHER" id="PTHR12975">
    <property type="entry name" value="TRANSPORT PROTEIN TRAPP"/>
    <property type="match status" value="1"/>
</dbReference>
<protein>
    <recommendedName>
        <fullName evidence="2">TPPC8 first Ig-like domain-containing protein</fullName>
    </recommendedName>
</protein>
<sequence length="1713" mass="188048">MANFTVSGQAFVNFVFNPNVGVLVSDDVQDFCSPNNLTFIELLRPFACHIKDVLMKDGNNITHMVKKLHITFHDALMPFNNSLSLSQVLQNAVVDSGFNQNTNSMLFELHGKTHEISVSTPWFEAWRHAFISGLGTSEHEFLTRFLACIFVVSTKNADVLQAFGTLVQQHVQLTQNQQSRSPRWFSHEVAKFYVLVNDLSCTCESDADSIYRKVTDTYGSSNCYLLNLSSNRKGADTIDSNTLSGSISAAAAVPPDPWLAYLLPHGYSPPTKTLLGQKLQENLKPQQQPLVASDPLDPLVRLPPPPPPAVESRPLSSIKSTSFLASLLKPHGQCLSSQDHDKLRVFVEDFVTQCLIPWVESTMKTLSETTSHRLRKSRNIFSATRKFFAHATGSSTASVAPSITASPSLATLDGNRDYATGDRLIGSHSDSNFFKTAAAPSSTVSPNATPVSRKEVEARSNCVPTVVYTDEAPELQLRRLADLAFLFQLYETAHQIYEVLRRDFQNDAAWLHYAGVQEMSALSTFLQGSASQRQYPQHQMDEAINAYLYRCRNVELALRAVLLNTEALKSRELFPETAVCFLRLSDGHDYITGGLLLEQAAQCCLRFRKPALRHYAFRMTLAAMRYGRAKQPQLSARCYSLALNILKGSQWSLAEDHLNENFAKQALLLNDLPTALASFRSLVTVESKQTASKQSFYLTEFLGVMQKASLVCPDIGRKELPELCLPVIDRQHVKVMLGAPMLSVEDAPVQARGIHFSDDEHDDEDDRRLFRTASSSFFFQSRNSTAPSSPPSWMCSADRSDDENEKNSPEAAFDFNRVEESERPISKDPFVSLLYSRPDYRLASGAVYRRLEALLELHSQEGKPSSNPCLVCLNYSPPRPQSLPVGERLTVQVPLHNPWLIPLILTDVQLLWRATFPASFSSSDVDLFSTSFAPTAADAAGQPKQTTNEANGEDLRNARKYITTDSVNEFYMLAGDKKMIELGIRAKQVCASIELLGLAFNLNVSSPNQPQQTHHRSLSSVERYDISNARGSSSSSLITSGLASMSAASSQTSLASTLNGDKLIPKFTMSPDDSELDLSSLVSAQPPDPLADRDSAVVTPSLVNPLLPSTLVHNPVRGKLLFVSSTSASKVSGTERSGPKDNRFTWSVVPPLPLLSVSFDGFPQQLFEGEIHSLRLNLTNSGLEPLRNVRFISSWPGFFVFATKDICLTSRLESNPIDFIQRLPLLDGDLAPSACVEQPLWLRAPLLSARKRTFASSTLLPPPWPTSAASQTSSSTALAAPHPPVSAHVKQVHLVFSYSAANPSIAASSGPRYLRHKALLKLLPSLRIQATTCQTYGSSVGNLLLTLQCKNVSKETTFSITQLTSCSRRWSIELVWPQVEEEVGFLIAPCQEVTICLRAKVSPSTADCSSVSLCSPTEGPPVDVTALPFSGFLRGCATTKKFSKTPAQEAIYMPVERPKIDGINSTKANSTGEVDFSEFRLIAFWKVITSNTDSLSDRLGLSRICISLQNRKPFESILPLPQAASGTRHLPPPTSTSLIRLRLLHPSRISHCFSKRSQSLAPPALNEVSSMALVPVVAEVYNASSVPVLVRLEAADIDSRGSRLPLGPLHSLDSSAPPPKPGIEPYRGSVSLPSVLWIGISLRHFRLEAAESRKLHLEARVCEVGVYDVMGGLRVSAAPVRPDDASPNFVNQTCNYSSLLVVEATTTSCGRGS</sequence>
<accession>A0A0X3P5U2</accession>
<reference evidence="3" key="1">
    <citation type="submission" date="2016-01" db="EMBL/GenBank/DDBJ databases">
        <title>Reference transcriptome for the parasite Schistocephalus solidus: insights into the molecular evolution of parasitism.</title>
        <authorList>
            <person name="Hebert F.O."/>
            <person name="Grambauer S."/>
            <person name="Barber I."/>
            <person name="Landry C.R."/>
            <person name="Aubin-Horth N."/>
        </authorList>
    </citation>
    <scope>NUCLEOTIDE SEQUENCE</scope>
</reference>
<proteinExistence type="predicted"/>
<dbReference type="Pfam" id="PF12739">
    <property type="entry name" value="TRAPPC-Trs85"/>
    <property type="match status" value="1"/>
</dbReference>
<feature type="region of interest" description="Disordered" evidence="1">
    <location>
        <begin position="781"/>
        <end position="810"/>
    </location>
</feature>
<dbReference type="EMBL" id="GEEE01015904">
    <property type="protein sequence ID" value="JAP47321.1"/>
    <property type="molecule type" value="Transcribed_RNA"/>
</dbReference>